<dbReference type="GO" id="GO:0009253">
    <property type="term" value="P:peptidoglycan catabolic process"/>
    <property type="evidence" value="ECO:0007669"/>
    <property type="project" value="InterPro"/>
</dbReference>
<dbReference type="InterPro" id="IPR051206">
    <property type="entry name" value="NAMLAA_amidase_2"/>
</dbReference>
<accession>A0A345UHM8</accession>
<evidence type="ECO:0000256" key="3">
    <source>
        <dbReference type="ARBA" id="ARBA00022801"/>
    </source>
</evidence>
<dbReference type="Pfam" id="PF01510">
    <property type="entry name" value="Amidase_2"/>
    <property type="match status" value="1"/>
</dbReference>
<dbReference type="KEGG" id="cprv:CYPRO_0696"/>
<evidence type="ECO:0000313" key="8">
    <source>
        <dbReference type="Proteomes" id="UP000254808"/>
    </source>
</evidence>
<evidence type="ECO:0000256" key="1">
    <source>
        <dbReference type="ARBA" id="ARBA00001561"/>
    </source>
</evidence>
<evidence type="ECO:0000256" key="2">
    <source>
        <dbReference type="ARBA" id="ARBA00011901"/>
    </source>
</evidence>
<feature type="domain" description="SH3b" evidence="6">
    <location>
        <begin position="219"/>
        <end position="280"/>
    </location>
</feature>
<dbReference type="CDD" id="cd06583">
    <property type="entry name" value="PGRP"/>
    <property type="match status" value="1"/>
</dbReference>
<sequence length="280" mass="31469">MSTQKSFDVHNHWLSADHATHDKVTGKDSGAYASGLPDTIVIHYTGGPSLRSAVNTFKNPEVRASAHIVIDYDGSVVQLIPFNRRAWHAGQSQWGERTSLNQYSIGIEIVNPGYLMQHGNIWYGMFQDRYEADKVIQAVHANEQKPRWWRVFEPEQIAACKALCEALIETYNIKEILGHDEISPGRKQDPGPAFPLERIRTRLLDTNRSDETGPTPTERRQGTVTASSLNIRKAPNAGSDRVADPLPKGTSVRILKEENGWMQVETPLKGWVSTQFVNER</sequence>
<keyword evidence="3" id="KW-0378">Hydrolase</keyword>
<dbReference type="GO" id="GO:0008745">
    <property type="term" value="F:N-acetylmuramoyl-L-alanine amidase activity"/>
    <property type="evidence" value="ECO:0007669"/>
    <property type="project" value="UniProtKB-EC"/>
</dbReference>
<keyword evidence="4" id="KW-0961">Cell wall biogenesis/degradation</keyword>
<dbReference type="EC" id="3.5.1.28" evidence="2"/>
<reference evidence="7 8" key="1">
    <citation type="submission" date="2018-03" db="EMBL/GenBank/DDBJ databases">
        <title>Phenotypic and genomic properties of Cyclonatronum proteinivorum gen. nov., sp. nov., a haloalkaliphilic bacteroidete from soda lakes possessing Na+-translocating rhodopsin.</title>
        <authorList>
            <person name="Toshchakov S.V."/>
            <person name="Korzhenkov A."/>
            <person name="Samarov N.I."/>
            <person name="Kublanov I.V."/>
            <person name="Muntyan M.S."/>
            <person name="Sorokin D.Y."/>
        </authorList>
    </citation>
    <scope>NUCLEOTIDE SEQUENCE [LARGE SCALE GENOMIC DNA]</scope>
    <source>
        <strain evidence="7 8">Omega</strain>
    </source>
</reference>
<keyword evidence="8" id="KW-1185">Reference proteome</keyword>
<dbReference type="EMBL" id="CP027806">
    <property type="protein sequence ID" value="AXI99979.1"/>
    <property type="molecule type" value="Genomic_DNA"/>
</dbReference>
<feature type="region of interest" description="Disordered" evidence="5">
    <location>
        <begin position="200"/>
        <end position="226"/>
    </location>
</feature>
<evidence type="ECO:0000313" key="7">
    <source>
        <dbReference type="EMBL" id="AXI99979.1"/>
    </source>
</evidence>
<dbReference type="InterPro" id="IPR036505">
    <property type="entry name" value="Amidase/PGRP_sf"/>
</dbReference>
<gene>
    <name evidence="7" type="ORF">CYPRO_0696</name>
</gene>
<evidence type="ECO:0000256" key="5">
    <source>
        <dbReference type="SAM" id="MobiDB-lite"/>
    </source>
</evidence>
<dbReference type="PANTHER" id="PTHR30417">
    <property type="entry name" value="N-ACETYLMURAMOYL-L-ALANINE AMIDASE AMID"/>
    <property type="match status" value="1"/>
</dbReference>
<proteinExistence type="predicted"/>
<dbReference type="SMART" id="SM00287">
    <property type="entry name" value="SH3b"/>
    <property type="match status" value="1"/>
</dbReference>
<dbReference type="SMART" id="SM00644">
    <property type="entry name" value="Ami_2"/>
    <property type="match status" value="1"/>
</dbReference>
<dbReference type="SUPFAM" id="SSF55846">
    <property type="entry name" value="N-acetylmuramoyl-L-alanine amidase-like"/>
    <property type="match status" value="1"/>
</dbReference>
<dbReference type="GO" id="GO:0009254">
    <property type="term" value="P:peptidoglycan turnover"/>
    <property type="evidence" value="ECO:0007669"/>
    <property type="project" value="TreeGrafter"/>
</dbReference>
<dbReference type="OrthoDB" id="9794842at2"/>
<dbReference type="RefSeq" id="WP_114983296.1">
    <property type="nucleotide sequence ID" value="NZ_CP027806.1"/>
</dbReference>
<dbReference type="Pfam" id="PF08239">
    <property type="entry name" value="SH3_3"/>
    <property type="match status" value="1"/>
</dbReference>
<evidence type="ECO:0000259" key="6">
    <source>
        <dbReference type="PROSITE" id="PS51781"/>
    </source>
</evidence>
<organism evidence="7 8">
    <name type="scientific">Cyclonatronum proteinivorum</name>
    <dbReference type="NCBI Taxonomy" id="1457365"/>
    <lineage>
        <taxon>Bacteria</taxon>
        <taxon>Pseudomonadati</taxon>
        <taxon>Balneolota</taxon>
        <taxon>Balneolia</taxon>
        <taxon>Balneolales</taxon>
        <taxon>Cyclonatronaceae</taxon>
        <taxon>Cyclonatronum</taxon>
    </lineage>
</organism>
<dbReference type="GO" id="GO:0071555">
    <property type="term" value="P:cell wall organization"/>
    <property type="evidence" value="ECO:0007669"/>
    <property type="project" value="UniProtKB-KW"/>
</dbReference>
<feature type="compositionally biased region" description="Basic and acidic residues" evidence="5">
    <location>
        <begin position="200"/>
        <end position="221"/>
    </location>
</feature>
<dbReference type="InterPro" id="IPR003646">
    <property type="entry name" value="SH3-like_bac-type"/>
</dbReference>
<dbReference type="Proteomes" id="UP000254808">
    <property type="component" value="Chromosome"/>
</dbReference>
<protein>
    <recommendedName>
        <fullName evidence="2">N-acetylmuramoyl-L-alanine amidase</fullName>
        <ecNumber evidence="2">3.5.1.28</ecNumber>
    </recommendedName>
</protein>
<dbReference type="AlphaFoldDB" id="A0A345UHM8"/>
<dbReference type="PANTHER" id="PTHR30417:SF1">
    <property type="entry name" value="N-ACETYLMURAMOYL-L-ALANINE AMIDASE AMID"/>
    <property type="match status" value="1"/>
</dbReference>
<comment type="catalytic activity">
    <reaction evidence="1">
        <text>Hydrolyzes the link between N-acetylmuramoyl residues and L-amino acid residues in certain cell-wall glycopeptides.</text>
        <dbReference type="EC" id="3.5.1.28"/>
    </reaction>
</comment>
<evidence type="ECO:0000256" key="4">
    <source>
        <dbReference type="ARBA" id="ARBA00023316"/>
    </source>
</evidence>
<dbReference type="PROSITE" id="PS51781">
    <property type="entry name" value="SH3B"/>
    <property type="match status" value="1"/>
</dbReference>
<dbReference type="Gene3D" id="2.30.30.40">
    <property type="entry name" value="SH3 Domains"/>
    <property type="match status" value="1"/>
</dbReference>
<name>A0A345UHM8_9BACT</name>
<dbReference type="Gene3D" id="3.40.80.10">
    <property type="entry name" value="Peptidoglycan recognition protein-like"/>
    <property type="match status" value="1"/>
</dbReference>
<dbReference type="InterPro" id="IPR002502">
    <property type="entry name" value="Amidase_domain"/>
</dbReference>